<evidence type="ECO:0000256" key="4">
    <source>
        <dbReference type="PROSITE-ProRule" id="PRU00335"/>
    </source>
</evidence>
<sequence length="196" mass="20962">MSTERRAEILRAAREIAMRGGLAAISVRSVAAEAGIGASTLRHYFPTQRELHDAVAAALMDEQLDDLRIADAGLDPAARLTECLAQFLPQSDERIHDLDRWLALHHAVRKGEADPAPLAAMSARAAERIDAWLETLAEEGVLRDAPRQRHLATVLAVVDGVCLGLLTGTSLATVADALEVVDATVRHTVVASGRAP</sequence>
<dbReference type="RefSeq" id="WP_131153463.1">
    <property type="nucleotide sequence ID" value="NZ_CP036402.1"/>
</dbReference>
<evidence type="ECO:0000256" key="2">
    <source>
        <dbReference type="ARBA" id="ARBA00023125"/>
    </source>
</evidence>
<name>A0A411YBA8_9ACTN</name>
<dbReference type="OrthoDB" id="9816296at2"/>
<dbReference type="KEGG" id="erz:ER308_02050"/>
<dbReference type="Gene3D" id="1.10.357.10">
    <property type="entry name" value="Tetracycline Repressor, domain 2"/>
    <property type="match status" value="1"/>
</dbReference>
<dbReference type="PANTHER" id="PTHR30055">
    <property type="entry name" value="HTH-TYPE TRANSCRIPTIONAL REGULATOR RUTR"/>
    <property type="match status" value="1"/>
</dbReference>
<feature type="DNA-binding region" description="H-T-H motif" evidence="4">
    <location>
        <begin position="26"/>
        <end position="45"/>
    </location>
</feature>
<organism evidence="6 7">
    <name type="scientific">Egibacter rhizosphaerae</name>
    <dbReference type="NCBI Taxonomy" id="1670831"/>
    <lineage>
        <taxon>Bacteria</taxon>
        <taxon>Bacillati</taxon>
        <taxon>Actinomycetota</taxon>
        <taxon>Nitriliruptoria</taxon>
        <taxon>Egibacterales</taxon>
        <taxon>Egibacteraceae</taxon>
        <taxon>Egibacter</taxon>
    </lineage>
</organism>
<evidence type="ECO:0000313" key="6">
    <source>
        <dbReference type="EMBL" id="QBI18465.1"/>
    </source>
</evidence>
<feature type="domain" description="HTH tetR-type" evidence="5">
    <location>
        <begin position="3"/>
        <end position="63"/>
    </location>
</feature>
<dbReference type="PROSITE" id="PS50977">
    <property type="entry name" value="HTH_TETR_2"/>
    <property type="match status" value="1"/>
</dbReference>
<proteinExistence type="predicted"/>
<keyword evidence="2 4" id="KW-0238">DNA-binding</keyword>
<dbReference type="GO" id="GO:0000976">
    <property type="term" value="F:transcription cis-regulatory region binding"/>
    <property type="evidence" value="ECO:0007669"/>
    <property type="project" value="TreeGrafter"/>
</dbReference>
<keyword evidence="3" id="KW-0804">Transcription</keyword>
<dbReference type="InterPro" id="IPR009057">
    <property type="entry name" value="Homeodomain-like_sf"/>
</dbReference>
<evidence type="ECO:0000256" key="1">
    <source>
        <dbReference type="ARBA" id="ARBA00023015"/>
    </source>
</evidence>
<evidence type="ECO:0000313" key="7">
    <source>
        <dbReference type="Proteomes" id="UP000291469"/>
    </source>
</evidence>
<dbReference type="GO" id="GO:0003700">
    <property type="term" value="F:DNA-binding transcription factor activity"/>
    <property type="evidence" value="ECO:0007669"/>
    <property type="project" value="TreeGrafter"/>
</dbReference>
<keyword evidence="1" id="KW-0805">Transcription regulation</keyword>
<evidence type="ECO:0000259" key="5">
    <source>
        <dbReference type="PROSITE" id="PS50977"/>
    </source>
</evidence>
<dbReference type="InterPro" id="IPR001647">
    <property type="entry name" value="HTH_TetR"/>
</dbReference>
<dbReference type="EMBL" id="CP036402">
    <property type="protein sequence ID" value="QBI18465.1"/>
    <property type="molecule type" value="Genomic_DNA"/>
</dbReference>
<dbReference type="Pfam" id="PF00440">
    <property type="entry name" value="TetR_N"/>
    <property type="match status" value="1"/>
</dbReference>
<dbReference type="SUPFAM" id="SSF46689">
    <property type="entry name" value="Homeodomain-like"/>
    <property type="match status" value="1"/>
</dbReference>
<gene>
    <name evidence="6" type="ORF">ER308_02050</name>
</gene>
<dbReference type="SUPFAM" id="SSF48498">
    <property type="entry name" value="Tetracyclin repressor-like, C-terminal domain"/>
    <property type="match status" value="1"/>
</dbReference>
<accession>A0A411YBA8</accession>
<dbReference type="PANTHER" id="PTHR30055:SF234">
    <property type="entry name" value="HTH-TYPE TRANSCRIPTIONAL REGULATOR BETI"/>
    <property type="match status" value="1"/>
</dbReference>
<evidence type="ECO:0000256" key="3">
    <source>
        <dbReference type="ARBA" id="ARBA00023163"/>
    </source>
</evidence>
<dbReference type="InterPro" id="IPR050109">
    <property type="entry name" value="HTH-type_TetR-like_transc_reg"/>
</dbReference>
<protein>
    <submittedName>
        <fullName evidence="6">TetR/AcrR family transcriptional regulator</fullName>
    </submittedName>
</protein>
<keyword evidence="7" id="KW-1185">Reference proteome</keyword>
<dbReference type="Proteomes" id="UP000291469">
    <property type="component" value="Chromosome"/>
</dbReference>
<reference evidence="6 7" key="1">
    <citation type="submission" date="2019-01" db="EMBL/GenBank/DDBJ databases">
        <title>Egibacter rhizosphaerae EGI 80759T.</title>
        <authorList>
            <person name="Chen D.-D."/>
            <person name="Tian Y."/>
            <person name="Jiao J.-Y."/>
            <person name="Zhang X.-T."/>
            <person name="Zhang Y.-G."/>
            <person name="Zhang Y."/>
            <person name="Xiao M."/>
            <person name="Shu W.-S."/>
            <person name="Li W.-J."/>
        </authorList>
    </citation>
    <scope>NUCLEOTIDE SEQUENCE [LARGE SCALE GENOMIC DNA]</scope>
    <source>
        <strain evidence="6 7">EGI 80759</strain>
    </source>
</reference>
<dbReference type="AlphaFoldDB" id="A0A411YBA8"/>
<dbReference type="InterPro" id="IPR036271">
    <property type="entry name" value="Tet_transcr_reg_TetR-rel_C_sf"/>
</dbReference>